<dbReference type="PANTHER" id="PTHR43540:SF1">
    <property type="entry name" value="ISOCHORISMATASE HYDROLASE"/>
    <property type="match status" value="1"/>
</dbReference>
<protein>
    <submittedName>
        <fullName evidence="4">Amidase</fullName>
    </submittedName>
</protein>
<dbReference type="InterPro" id="IPR050272">
    <property type="entry name" value="Isochorismatase-like_hydrls"/>
</dbReference>
<feature type="transmembrane region" description="Helical" evidence="2">
    <location>
        <begin position="6"/>
        <end position="27"/>
    </location>
</feature>
<gene>
    <name evidence="4" type="ORF">SADFL11_4252</name>
</gene>
<evidence type="ECO:0000313" key="5">
    <source>
        <dbReference type="Proteomes" id="UP000004703"/>
    </source>
</evidence>
<evidence type="ECO:0000256" key="2">
    <source>
        <dbReference type="SAM" id="Phobius"/>
    </source>
</evidence>
<reference evidence="4 5" key="2">
    <citation type="submission" date="2013-04" db="EMBL/GenBank/DDBJ databases">
        <authorList>
            <person name="Fiebig A."/>
            <person name="Pradella S."/>
            <person name="Wagner-Doebler I."/>
        </authorList>
    </citation>
    <scope>NUCLEOTIDE SEQUENCE [LARGE SCALE GENOMIC DNA]</scope>
    <source>
        <strain evidence="5">DSM 17067 / NCIMB 14079 / DFL-11</strain>
    </source>
</reference>
<comment type="caution">
    <text evidence="4">The sequence shown here is derived from an EMBL/GenBank/DDBJ whole genome shotgun (WGS) entry which is preliminary data.</text>
</comment>
<dbReference type="Pfam" id="PF00857">
    <property type="entry name" value="Isochorismatase"/>
    <property type="match status" value="1"/>
</dbReference>
<keyword evidence="2" id="KW-0812">Transmembrane</keyword>
<keyword evidence="2" id="KW-1133">Transmembrane helix</keyword>
<evidence type="ECO:0000256" key="1">
    <source>
        <dbReference type="ARBA" id="ARBA00022801"/>
    </source>
</evidence>
<feature type="domain" description="Isochorismatase-like" evidence="3">
    <location>
        <begin position="46"/>
        <end position="217"/>
    </location>
</feature>
<dbReference type="InterPro" id="IPR036380">
    <property type="entry name" value="Isochorismatase-like_sf"/>
</dbReference>
<reference evidence="4 5" key="1">
    <citation type="submission" date="2008-01" db="EMBL/GenBank/DDBJ databases">
        <authorList>
            <person name="Wagner-Dobler I."/>
            <person name="Ferriera S."/>
            <person name="Johnson J."/>
            <person name="Kravitz S."/>
            <person name="Beeson K."/>
            <person name="Sutton G."/>
            <person name="Rogers Y.-H."/>
            <person name="Friedman R."/>
            <person name="Frazier M."/>
            <person name="Venter J.C."/>
        </authorList>
    </citation>
    <scope>NUCLEOTIDE SEQUENCE [LARGE SCALE GENOMIC DNA]</scope>
    <source>
        <strain evidence="5">DSM 17067 / NCIMB 14079 / DFL-11</strain>
    </source>
</reference>
<dbReference type="RefSeq" id="WP_134853026.1">
    <property type="nucleotide sequence ID" value="NZ_CM011002.1"/>
</dbReference>
<dbReference type="AlphaFoldDB" id="A0A5E8H4U3"/>
<evidence type="ECO:0000259" key="3">
    <source>
        <dbReference type="Pfam" id="PF00857"/>
    </source>
</evidence>
<dbReference type="EMBL" id="ACCU02000004">
    <property type="protein sequence ID" value="EEE46963.2"/>
    <property type="molecule type" value="Genomic_DNA"/>
</dbReference>
<dbReference type="CDD" id="cd00431">
    <property type="entry name" value="cysteine_hydrolases"/>
    <property type="match status" value="1"/>
</dbReference>
<dbReference type="PANTHER" id="PTHR43540">
    <property type="entry name" value="PEROXYUREIDOACRYLATE/UREIDOACRYLATE AMIDOHYDROLASE-RELATED"/>
    <property type="match status" value="1"/>
</dbReference>
<name>A0A5E8H4U3_ROSAD</name>
<dbReference type="SUPFAM" id="SSF52499">
    <property type="entry name" value="Isochorismatase-like hydrolases"/>
    <property type="match status" value="1"/>
</dbReference>
<dbReference type="Gene3D" id="3.40.50.850">
    <property type="entry name" value="Isochorismatase-like"/>
    <property type="match status" value="1"/>
</dbReference>
<dbReference type="InterPro" id="IPR000868">
    <property type="entry name" value="Isochorismatase-like_dom"/>
</dbReference>
<dbReference type="Proteomes" id="UP000004703">
    <property type="component" value="Chromosome"/>
</dbReference>
<dbReference type="GO" id="GO:0016787">
    <property type="term" value="F:hydrolase activity"/>
    <property type="evidence" value="ECO:0007669"/>
    <property type="project" value="UniProtKB-KW"/>
</dbReference>
<keyword evidence="2" id="KW-0472">Membrane</keyword>
<evidence type="ECO:0000313" key="4">
    <source>
        <dbReference type="EMBL" id="EEE46963.2"/>
    </source>
</evidence>
<keyword evidence="1" id="KW-0378">Hydrolase</keyword>
<proteinExistence type="predicted"/>
<accession>A0A5E8H4U3</accession>
<organism evidence="4 5">
    <name type="scientific">Roseibium alexandrii (strain DSM 17067 / NCIMB 14079 / DFL-11)</name>
    <name type="common">Labrenzia alexandrii</name>
    <dbReference type="NCBI Taxonomy" id="244592"/>
    <lineage>
        <taxon>Bacteria</taxon>
        <taxon>Pseudomonadati</taxon>
        <taxon>Pseudomonadota</taxon>
        <taxon>Alphaproteobacteria</taxon>
        <taxon>Hyphomicrobiales</taxon>
        <taxon>Stappiaceae</taxon>
        <taxon>Roseibium</taxon>
    </lineage>
</organism>
<sequence length="223" mass="24313">MSFLTLAVSSLGALVLWATGYFFWVVWISSKATMGKPIDRAARPNTALLVIDVQEDFTRNSPKPYSEDERARGIARINDEIEAAHAADHEVILIKQVFRHWPAILAMKLLMGGIGTPGRKGLAFDEDLKAGNAPVFEKAIGDAFSNPELDAYLAGKNVGYLRLTGLDACQCVQFTAKGALNRGYSVEIIEPATMTVTPEKWGTFKKELEALGAQVVRDAEQAA</sequence>